<reference evidence="1" key="1">
    <citation type="journal article" date="2012" name="PLoS ONE">
        <title>Gene sets for utilization of primary and secondary nutrition supplies in the distal gut of endangered iberian lynx.</title>
        <authorList>
            <person name="Alcaide M."/>
            <person name="Messina E."/>
            <person name="Richter M."/>
            <person name="Bargiela R."/>
            <person name="Peplies J."/>
            <person name="Huws S.A."/>
            <person name="Newbold C.J."/>
            <person name="Golyshin P.N."/>
            <person name="Simon M.A."/>
            <person name="Lopez G."/>
            <person name="Yakimov M.M."/>
            <person name="Ferrer M."/>
        </authorList>
    </citation>
    <scope>NUCLEOTIDE SEQUENCE</scope>
</reference>
<name>J9G4A3_9ZZZZ</name>
<comment type="caution">
    <text evidence="1">The sequence shown here is derived from an EMBL/GenBank/DDBJ whole genome shotgun (WGS) entry which is preliminary data.</text>
</comment>
<evidence type="ECO:0000313" key="1">
    <source>
        <dbReference type="EMBL" id="EJX01684.1"/>
    </source>
</evidence>
<accession>J9G4A3</accession>
<proteinExistence type="predicted"/>
<organism evidence="1">
    <name type="scientific">gut metagenome</name>
    <dbReference type="NCBI Taxonomy" id="749906"/>
    <lineage>
        <taxon>unclassified sequences</taxon>
        <taxon>metagenomes</taxon>
        <taxon>organismal metagenomes</taxon>
    </lineage>
</organism>
<protein>
    <submittedName>
        <fullName evidence="1">Uncharacterized protein</fullName>
    </submittedName>
</protein>
<sequence>MLLSLVVPEDFANHFISEGHNKFCSPARNLSTYGFISS</sequence>
<dbReference type="AlphaFoldDB" id="J9G4A3"/>
<gene>
    <name evidence="1" type="ORF">EVA_10210</name>
</gene>
<dbReference type="EMBL" id="AMCI01002860">
    <property type="protein sequence ID" value="EJX01684.1"/>
    <property type="molecule type" value="Genomic_DNA"/>
</dbReference>